<keyword evidence="1" id="KW-0472">Membrane</keyword>
<feature type="transmembrane region" description="Helical" evidence="1">
    <location>
        <begin position="129"/>
        <end position="151"/>
    </location>
</feature>
<name>A0A7C4V8E9_9DEIN</name>
<feature type="transmembrane region" description="Helical" evidence="1">
    <location>
        <begin position="163"/>
        <end position="183"/>
    </location>
</feature>
<gene>
    <name evidence="2" type="ORF">ENK37_11475</name>
</gene>
<keyword evidence="1" id="KW-0812">Transmembrane</keyword>
<organism evidence="2">
    <name type="scientific">Oceanithermus profundus</name>
    <dbReference type="NCBI Taxonomy" id="187137"/>
    <lineage>
        <taxon>Bacteria</taxon>
        <taxon>Thermotogati</taxon>
        <taxon>Deinococcota</taxon>
        <taxon>Deinococci</taxon>
        <taxon>Thermales</taxon>
        <taxon>Thermaceae</taxon>
        <taxon>Oceanithermus</taxon>
    </lineage>
</organism>
<feature type="transmembrane region" description="Helical" evidence="1">
    <location>
        <begin position="259"/>
        <end position="280"/>
    </location>
</feature>
<accession>A0A7C4V8E9</accession>
<dbReference type="PANTHER" id="PTHR20992">
    <property type="entry name" value="AT15442P-RELATED"/>
    <property type="match status" value="1"/>
</dbReference>
<dbReference type="NCBIfam" id="TIGR00341">
    <property type="entry name" value="TIGR00341 family protein"/>
    <property type="match status" value="1"/>
</dbReference>
<dbReference type="AlphaFoldDB" id="A0A7C4V8E9"/>
<feature type="transmembrane region" description="Helical" evidence="1">
    <location>
        <begin position="289"/>
        <end position="307"/>
    </location>
</feature>
<comment type="caution">
    <text evidence="2">The sequence shown here is derived from an EMBL/GenBank/DDBJ whole genome shotgun (WGS) entry which is preliminary data.</text>
</comment>
<protein>
    <submittedName>
        <fullName evidence="2">TIGR00341 family protein</fullName>
    </submittedName>
</protein>
<dbReference type="PANTHER" id="PTHR20992:SF9">
    <property type="entry name" value="AT15442P-RELATED"/>
    <property type="match status" value="1"/>
</dbReference>
<feature type="transmembrane region" description="Helical" evidence="1">
    <location>
        <begin position="203"/>
        <end position="221"/>
    </location>
</feature>
<proteinExistence type="predicted"/>
<dbReference type="EMBL" id="DRPZ01000287">
    <property type="protein sequence ID" value="HGY10649.1"/>
    <property type="molecule type" value="Genomic_DNA"/>
</dbReference>
<dbReference type="Pfam" id="PF04087">
    <property type="entry name" value="DUF389"/>
    <property type="match status" value="1"/>
</dbReference>
<feature type="transmembrane region" description="Helical" evidence="1">
    <location>
        <begin position="103"/>
        <end position="123"/>
    </location>
</feature>
<keyword evidence="1" id="KW-1133">Transmembrane helix</keyword>
<feature type="transmembrane region" description="Helical" evidence="1">
    <location>
        <begin position="228"/>
        <end position="253"/>
    </location>
</feature>
<evidence type="ECO:0000256" key="1">
    <source>
        <dbReference type="SAM" id="Phobius"/>
    </source>
</evidence>
<sequence length="317" mass="33846">MARHLLYVQTEASRMPSVLGVMEDRDVHPLVLRSSADQVYLVVPVDTAEADQLLTLLKPVLGPEDWIALDTPAWTFPEPEAAEREEPTPAEELESDLDQAARFSPWFAFLTVASATIAFAGLVRDDPLLVLASMIIAPLMGPLMALGFGLLWHHRRLMLQAGLTAAAGAGLAWAAAWLLARAFTISAPLAPGAQLMARSAPNLFDLALALVTGAVGAYSYIRGQGQTLVGVMVAIALLPPLVASGVFAALGWAAPATGALYLALVNAAALLFTAAVGYAVRFRLTLRRLWPLALLLGTLALLLWWTSRAGFWTVHPV</sequence>
<evidence type="ECO:0000313" key="2">
    <source>
        <dbReference type="EMBL" id="HGY10649.1"/>
    </source>
</evidence>
<dbReference type="InterPro" id="IPR005240">
    <property type="entry name" value="DUF389"/>
</dbReference>
<dbReference type="Proteomes" id="UP000885759">
    <property type="component" value="Unassembled WGS sequence"/>
</dbReference>
<reference evidence="2" key="1">
    <citation type="journal article" date="2020" name="mSystems">
        <title>Genome- and Community-Level Interaction Insights into Carbon Utilization and Element Cycling Functions of Hydrothermarchaeota in Hydrothermal Sediment.</title>
        <authorList>
            <person name="Zhou Z."/>
            <person name="Liu Y."/>
            <person name="Xu W."/>
            <person name="Pan J."/>
            <person name="Luo Z.H."/>
            <person name="Li M."/>
        </authorList>
    </citation>
    <scope>NUCLEOTIDE SEQUENCE [LARGE SCALE GENOMIC DNA]</scope>
    <source>
        <strain evidence="2">HyVt-570</strain>
    </source>
</reference>